<dbReference type="InterPro" id="IPR011991">
    <property type="entry name" value="ArsR-like_HTH"/>
</dbReference>
<keyword evidence="3" id="KW-0804">Transcription</keyword>
<dbReference type="SUPFAM" id="SSF46785">
    <property type="entry name" value="Winged helix' DNA-binding domain"/>
    <property type="match status" value="1"/>
</dbReference>
<dbReference type="STRING" id="1385521.N803_15110"/>
<evidence type="ECO:0000313" key="5">
    <source>
        <dbReference type="EMBL" id="KGN37181.1"/>
    </source>
</evidence>
<keyword evidence="2" id="KW-0238">DNA-binding</keyword>
<evidence type="ECO:0000259" key="4">
    <source>
        <dbReference type="PROSITE" id="PS50995"/>
    </source>
</evidence>
<accession>A0A0A0JNI0</accession>
<dbReference type="InterPro" id="IPR036390">
    <property type="entry name" value="WH_DNA-bd_sf"/>
</dbReference>
<keyword evidence="1" id="KW-0805">Transcription regulation</keyword>
<feature type="domain" description="HTH marR-type" evidence="4">
    <location>
        <begin position="11"/>
        <end position="143"/>
    </location>
</feature>
<dbReference type="PROSITE" id="PS01117">
    <property type="entry name" value="HTH_MARR_1"/>
    <property type="match status" value="1"/>
</dbReference>
<name>A0A0A0JNI0_9MICO</name>
<dbReference type="InterPro" id="IPR039422">
    <property type="entry name" value="MarR/SlyA-like"/>
</dbReference>
<sequence>MPHRMDPEDPRLAFGDDLIRAMKLLGTVRQRAPRAHPEVDPIGYPLMFNLRDEPRRVSDIAAAVHLDVSTVSRHVSQLVAKGFVERLPDPTDGRAHVLALTEAGRELLVAIRARRNTWLGEVTADWADADLATFQRLLHRFADDLEAHPLLTPRDPA</sequence>
<evidence type="ECO:0000313" key="6">
    <source>
        <dbReference type="Proteomes" id="UP000030011"/>
    </source>
</evidence>
<dbReference type="Gene3D" id="1.10.10.10">
    <property type="entry name" value="Winged helix-like DNA-binding domain superfamily/Winged helix DNA-binding domain"/>
    <property type="match status" value="1"/>
</dbReference>
<evidence type="ECO:0000256" key="3">
    <source>
        <dbReference type="ARBA" id="ARBA00023163"/>
    </source>
</evidence>
<dbReference type="SMART" id="SM00347">
    <property type="entry name" value="HTH_MARR"/>
    <property type="match status" value="1"/>
</dbReference>
<dbReference type="CDD" id="cd00090">
    <property type="entry name" value="HTH_ARSR"/>
    <property type="match status" value="1"/>
</dbReference>
<comment type="caution">
    <text evidence="5">The sequence shown here is derived from an EMBL/GenBank/DDBJ whole genome shotgun (WGS) entry which is preliminary data.</text>
</comment>
<dbReference type="Proteomes" id="UP000030011">
    <property type="component" value="Unassembled WGS sequence"/>
</dbReference>
<evidence type="ECO:0000256" key="1">
    <source>
        <dbReference type="ARBA" id="ARBA00023015"/>
    </source>
</evidence>
<dbReference type="PANTHER" id="PTHR33164">
    <property type="entry name" value="TRANSCRIPTIONAL REGULATOR, MARR FAMILY"/>
    <property type="match status" value="1"/>
</dbReference>
<dbReference type="PROSITE" id="PS50995">
    <property type="entry name" value="HTH_MARR_2"/>
    <property type="match status" value="1"/>
</dbReference>
<proteinExistence type="predicted"/>
<organism evidence="5 6">
    <name type="scientific">Knoellia subterranea KCTC 19937</name>
    <dbReference type="NCBI Taxonomy" id="1385521"/>
    <lineage>
        <taxon>Bacteria</taxon>
        <taxon>Bacillati</taxon>
        <taxon>Actinomycetota</taxon>
        <taxon>Actinomycetes</taxon>
        <taxon>Micrococcales</taxon>
        <taxon>Intrasporangiaceae</taxon>
        <taxon>Knoellia</taxon>
    </lineage>
</organism>
<dbReference type="AlphaFoldDB" id="A0A0A0JNI0"/>
<dbReference type="InterPro" id="IPR036388">
    <property type="entry name" value="WH-like_DNA-bd_sf"/>
</dbReference>
<gene>
    <name evidence="5" type="ORF">N803_15110</name>
</gene>
<protein>
    <submittedName>
        <fullName evidence="5">MarR family transcriptional regulator</fullName>
    </submittedName>
</protein>
<dbReference type="RefSeq" id="WP_035905379.1">
    <property type="nucleotide sequence ID" value="NZ_AVPK01000006.1"/>
</dbReference>
<dbReference type="PANTHER" id="PTHR33164:SF57">
    <property type="entry name" value="MARR-FAMILY TRANSCRIPTIONAL REGULATOR"/>
    <property type="match status" value="1"/>
</dbReference>
<dbReference type="GO" id="GO:0003700">
    <property type="term" value="F:DNA-binding transcription factor activity"/>
    <property type="evidence" value="ECO:0007669"/>
    <property type="project" value="InterPro"/>
</dbReference>
<dbReference type="GO" id="GO:0003677">
    <property type="term" value="F:DNA binding"/>
    <property type="evidence" value="ECO:0007669"/>
    <property type="project" value="UniProtKB-KW"/>
</dbReference>
<dbReference type="InterPro" id="IPR000835">
    <property type="entry name" value="HTH_MarR-typ"/>
</dbReference>
<dbReference type="GO" id="GO:0006950">
    <property type="term" value="P:response to stress"/>
    <property type="evidence" value="ECO:0007669"/>
    <property type="project" value="TreeGrafter"/>
</dbReference>
<dbReference type="PRINTS" id="PR00598">
    <property type="entry name" value="HTHMARR"/>
</dbReference>
<keyword evidence="6" id="KW-1185">Reference proteome</keyword>
<dbReference type="Pfam" id="PF01047">
    <property type="entry name" value="MarR"/>
    <property type="match status" value="1"/>
</dbReference>
<dbReference type="eggNOG" id="COG1846">
    <property type="taxonomic scope" value="Bacteria"/>
</dbReference>
<reference evidence="5 6" key="1">
    <citation type="submission" date="2013-08" db="EMBL/GenBank/DDBJ databases">
        <title>The genome sequence of Knoellia subterranea.</title>
        <authorList>
            <person name="Zhu W."/>
            <person name="Wang G."/>
        </authorList>
    </citation>
    <scope>NUCLEOTIDE SEQUENCE [LARGE SCALE GENOMIC DNA]</scope>
    <source>
        <strain evidence="5 6">KCTC 19937</strain>
    </source>
</reference>
<dbReference type="EMBL" id="AVPK01000006">
    <property type="protein sequence ID" value="KGN37181.1"/>
    <property type="molecule type" value="Genomic_DNA"/>
</dbReference>
<dbReference type="InterPro" id="IPR023187">
    <property type="entry name" value="Tscrpt_reg_MarR-type_CS"/>
</dbReference>
<evidence type="ECO:0000256" key="2">
    <source>
        <dbReference type="ARBA" id="ARBA00023125"/>
    </source>
</evidence>